<sequence length="146" mass="16620">MSKNKFIKLHSKEDNSVIIARISKISLVTTDNDYSGKMTTVYFDDENIDSITVNETPEKIYQNIVELDNTDFLKLHSSDDNAVMIVNTEIISVISQSEEDGKNVTTMYFNNESIESASFNESPERIYKMMEITNNDVVTADNNETK</sequence>
<organism evidence="1 2">
    <name type="scientific">phage Lak_Megaphage_RVC_AP3_GC26</name>
    <dbReference type="NCBI Taxonomy" id="3109225"/>
    <lineage>
        <taxon>Viruses</taxon>
        <taxon>Duplodnaviria</taxon>
        <taxon>Heunggongvirae</taxon>
        <taxon>Uroviricota</taxon>
        <taxon>Caudoviricetes</taxon>
        <taxon>Caudoviricetes code 15 clade</taxon>
    </lineage>
</organism>
<dbReference type="Proteomes" id="UP001348805">
    <property type="component" value="Segment"/>
</dbReference>
<accession>A0ABZ0Z085</accession>
<reference evidence="1 2" key="1">
    <citation type="submission" date="2023-11" db="EMBL/GenBank/DDBJ databases">
        <authorList>
            <person name="Cook R."/>
            <person name="Crisci M."/>
            <person name="Pye H."/>
            <person name="Adriaenssens E."/>
            <person name="Santini J."/>
        </authorList>
    </citation>
    <scope>NUCLEOTIDE SEQUENCE [LARGE SCALE GENOMIC DNA]</scope>
    <source>
        <strain evidence="1">Lak_Megaphage_RVC_AP3_GC26</strain>
    </source>
</reference>
<keyword evidence="2" id="KW-1185">Reference proteome</keyword>
<protein>
    <submittedName>
        <fullName evidence="1">Uncharacterized protein</fullName>
    </submittedName>
</protein>
<dbReference type="EMBL" id="OR769219">
    <property type="protein sequence ID" value="WQJ51513.1"/>
    <property type="molecule type" value="Genomic_DNA"/>
</dbReference>
<name>A0ABZ0Z085_9CAUD</name>
<proteinExistence type="predicted"/>
<evidence type="ECO:0000313" key="1">
    <source>
        <dbReference type="EMBL" id="WQJ51513.1"/>
    </source>
</evidence>
<evidence type="ECO:0000313" key="2">
    <source>
        <dbReference type="Proteomes" id="UP001348805"/>
    </source>
</evidence>